<sequence length="272" mass="32006">APCVEKKMTMRVNFTRIEAEVWGEQDLPRKMKFAYHRRLFSCFPRPTRHVKGGKIYPSWQVLPFPKWRYGAQEWDDQQQKGLDVSKVRQGDEVCVELASGRKTFGKVKLNLYDIVKNNVEQGITTNFIRFPEGKVLRSATLDYEVILEVPREESRSFSLSPVRRPYFNSYSLPPVYLPKYVSQNQYTVTLAERQELPREELYFLCNRSSFKMLDKDQQISRVRSKVHEIQGKALKLSGEKDTISLLRRKRFTWEINSLEKYLRGLGHVSQES</sequence>
<dbReference type="EMBL" id="JARKIK010000021">
    <property type="protein sequence ID" value="KAK8744825.1"/>
    <property type="molecule type" value="Genomic_DNA"/>
</dbReference>
<evidence type="ECO:0000313" key="1">
    <source>
        <dbReference type="EMBL" id="KAK8744825.1"/>
    </source>
</evidence>
<feature type="non-terminal residue" evidence="1">
    <location>
        <position position="1"/>
    </location>
</feature>
<protein>
    <submittedName>
        <fullName evidence="1">Uncharacterized protein</fullName>
    </submittedName>
</protein>
<comment type="caution">
    <text evidence="1">The sequence shown here is derived from an EMBL/GenBank/DDBJ whole genome shotgun (WGS) entry which is preliminary data.</text>
</comment>
<gene>
    <name evidence="1" type="ORF">OTU49_000643</name>
</gene>
<dbReference type="Proteomes" id="UP001445076">
    <property type="component" value="Unassembled WGS sequence"/>
</dbReference>
<accession>A0AAW0XJU5</accession>
<name>A0AAW0XJU5_CHEQU</name>
<reference evidence="1 2" key="1">
    <citation type="journal article" date="2024" name="BMC Genomics">
        <title>Genome assembly of redclaw crayfish (Cherax quadricarinatus) provides insights into its immune adaptation and hypoxia tolerance.</title>
        <authorList>
            <person name="Liu Z."/>
            <person name="Zheng J."/>
            <person name="Li H."/>
            <person name="Fang K."/>
            <person name="Wang S."/>
            <person name="He J."/>
            <person name="Zhou D."/>
            <person name="Weng S."/>
            <person name="Chi M."/>
            <person name="Gu Z."/>
            <person name="He J."/>
            <person name="Li F."/>
            <person name="Wang M."/>
        </authorList>
    </citation>
    <scope>NUCLEOTIDE SEQUENCE [LARGE SCALE GENOMIC DNA]</scope>
    <source>
        <strain evidence="1">ZL_2023a</strain>
    </source>
</reference>
<keyword evidence="2" id="KW-1185">Reference proteome</keyword>
<organism evidence="1 2">
    <name type="scientific">Cherax quadricarinatus</name>
    <name type="common">Australian red claw crayfish</name>
    <dbReference type="NCBI Taxonomy" id="27406"/>
    <lineage>
        <taxon>Eukaryota</taxon>
        <taxon>Metazoa</taxon>
        <taxon>Ecdysozoa</taxon>
        <taxon>Arthropoda</taxon>
        <taxon>Crustacea</taxon>
        <taxon>Multicrustacea</taxon>
        <taxon>Malacostraca</taxon>
        <taxon>Eumalacostraca</taxon>
        <taxon>Eucarida</taxon>
        <taxon>Decapoda</taxon>
        <taxon>Pleocyemata</taxon>
        <taxon>Astacidea</taxon>
        <taxon>Parastacoidea</taxon>
        <taxon>Parastacidae</taxon>
        <taxon>Cherax</taxon>
    </lineage>
</organism>
<dbReference type="AlphaFoldDB" id="A0AAW0XJU5"/>
<proteinExistence type="predicted"/>
<evidence type="ECO:0000313" key="2">
    <source>
        <dbReference type="Proteomes" id="UP001445076"/>
    </source>
</evidence>